<comment type="similarity">
    <text evidence="2">Belongs to the bacterial solute-binding protein 8 family.</text>
</comment>
<dbReference type="PANTHER" id="PTHR30532">
    <property type="entry name" value="IRON III DICITRATE-BINDING PERIPLASMIC PROTEIN"/>
    <property type="match status" value="1"/>
</dbReference>
<dbReference type="PROSITE" id="PS51257">
    <property type="entry name" value="PROKAR_LIPOPROTEIN"/>
    <property type="match status" value="1"/>
</dbReference>
<evidence type="ECO:0000256" key="3">
    <source>
        <dbReference type="ARBA" id="ARBA00022448"/>
    </source>
</evidence>
<gene>
    <name evidence="8" type="ORF">E1294_05920</name>
</gene>
<evidence type="ECO:0000313" key="8">
    <source>
        <dbReference type="EMBL" id="TDD24491.1"/>
    </source>
</evidence>
<comment type="caution">
    <text evidence="8">The sequence shown here is derived from an EMBL/GenBank/DDBJ whole genome shotgun (WGS) entry which is preliminary data.</text>
</comment>
<dbReference type="GO" id="GO:0030288">
    <property type="term" value="C:outer membrane-bounded periplasmic space"/>
    <property type="evidence" value="ECO:0007669"/>
    <property type="project" value="TreeGrafter"/>
</dbReference>
<evidence type="ECO:0000256" key="5">
    <source>
        <dbReference type="SAM" id="MobiDB-lite"/>
    </source>
</evidence>
<dbReference type="SUPFAM" id="SSF53807">
    <property type="entry name" value="Helical backbone' metal receptor"/>
    <property type="match status" value="1"/>
</dbReference>
<dbReference type="InterPro" id="IPR002491">
    <property type="entry name" value="ABC_transptr_periplasmic_BD"/>
</dbReference>
<evidence type="ECO:0000256" key="1">
    <source>
        <dbReference type="ARBA" id="ARBA00004196"/>
    </source>
</evidence>
<feature type="compositionally biased region" description="Low complexity" evidence="5">
    <location>
        <begin position="28"/>
        <end position="43"/>
    </location>
</feature>
<dbReference type="RefSeq" id="WP_132505355.1">
    <property type="nucleotide sequence ID" value="NZ_SMKP01000011.1"/>
</dbReference>
<protein>
    <submittedName>
        <fullName evidence="8">ABC transporter substrate-binding protein</fullName>
    </submittedName>
</protein>
<keyword evidence="9" id="KW-1185">Reference proteome</keyword>
<sequence>MATVLRRILAAIGAAALLGVSACGGTAPPSAAAPPASGQGPWSWTDDRGKHVSLPERPQRVVAQSGAAAALWDFGVRPVAVFGPHRLKDGGRDPEVGEVDISKVESIGNAWGEFNVEKYASLQPDLLVAGMYQKNTLWYVPGESVEMIDQIAPTVGVQLSGKPLVEIIETYGRLAAALGADPDAAPVAEAKRRFDAAGDALKTLAAARPDLKVMIVTGTPENLYVAYLPDHPDIKYWGELGLKIVSPDRPTESEGGFWEVLSWENADKYDADVILVDARAQSMKIEEMAGKPTWAKLPAVKAGQLYPWHAAERYSYLGYAKVMEELKANLDTSRDDVVK</sequence>
<accession>A0A4R4X2L4</accession>
<dbReference type="PANTHER" id="PTHR30532:SF24">
    <property type="entry name" value="FERRIC ENTEROBACTIN-BINDING PERIPLASMIC PROTEIN FEPB"/>
    <property type="match status" value="1"/>
</dbReference>
<dbReference type="OrthoDB" id="7941913at2"/>
<name>A0A4R4X2L4_9ACTN</name>
<keyword evidence="4 6" id="KW-0732">Signal</keyword>
<evidence type="ECO:0000313" key="9">
    <source>
        <dbReference type="Proteomes" id="UP000294543"/>
    </source>
</evidence>
<proteinExistence type="inferred from homology"/>
<feature type="domain" description="Fe/B12 periplasmic-binding" evidence="7">
    <location>
        <begin position="59"/>
        <end position="339"/>
    </location>
</feature>
<reference evidence="8 9" key="1">
    <citation type="submission" date="2019-03" db="EMBL/GenBank/DDBJ databases">
        <title>Draft genome sequences of novel Actinobacteria.</title>
        <authorList>
            <person name="Sahin N."/>
            <person name="Ay H."/>
            <person name="Saygin H."/>
        </authorList>
    </citation>
    <scope>NUCLEOTIDE SEQUENCE [LARGE SCALE GENOMIC DNA]</scope>
    <source>
        <strain evidence="8 9">KC712</strain>
    </source>
</reference>
<feature type="chain" id="PRO_5020269789" evidence="6">
    <location>
        <begin position="33"/>
        <end position="339"/>
    </location>
</feature>
<evidence type="ECO:0000259" key="7">
    <source>
        <dbReference type="PROSITE" id="PS50983"/>
    </source>
</evidence>
<feature type="region of interest" description="Disordered" evidence="5">
    <location>
        <begin position="28"/>
        <end position="50"/>
    </location>
</feature>
<organism evidence="8 9">
    <name type="scientific">Nonomuraea diastatica</name>
    <dbReference type="NCBI Taxonomy" id="1848329"/>
    <lineage>
        <taxon>Bacteria</taxon>
        <taxon>Bacillati</taxon>
        <taxon>Actinomycetota</taxon>
        <taxon>Actinomycetes</taxon>
        <taxon>Streptosporangiales</taxon>
        <taxon>Streptosporangiaceae</taxon>
        <taxon>Nonomuraea</taxon>
    </lineage>
</organism>
<evidence type="ECO:0000256" key="6">
    <source>
        <dbReference type="SAM" id="SignalP"/>
    </source>
</evidence>
<evidence type="ECO:0000256" key="2">
    <source>
        <dbReference type="ARBA" id="ARBA00008814"/>
    </source>
</evidence>
<evidence type="ECO:0000256" key="4">
    <source>
        <dbReference type="ARBA" id="ARBA00022729"/>
    </source>
</evidence>
<dbReference type="GO" id="GO:1901678">
    <property type="term" value="P:iron coordination entity transport"/>
    <property type="evidence" value="ECO:0007669"/>
    <property type="project" value="UniProtKB-ARBA"/>
</dbReference>
<dbReference type="InterPro" id="IPR051313">
    <property type="entry name" value="Bact_iron-sidero_bind"/>
</dbReference>
<dbReference type="PROSITE" id="PS50983">
    <property type="entry name" value="FE_B12_PBP"/>
    <property type="match status" value="1"/>
</dbReference>
<dbReference type="Proteomes" id="UP000294543">
    <property type="component" value="Unassembled WGS sequence"/>
</dbReference>
<dbReference type="AlphaFoldDB" id="A0A4R4X2L4"/>
<dbReference type="EMBL" id="SMKP01000011">
    <property type="protein sequence ID" value="TDD24491.1"/>
    <property type="molecule type" value="Genomic_DNA"/>
</dbReference>
<dbReference type="Pfam" id="PF01497">
    <property type="entry name" value="Peripla_BP_2"/>
    <property type="match status" value="1"/>
</dbReference>
<feature type="signal peptide" evidence="6">
    <location>
        <begin position="1"/>
        <end position="32"/>
    </location>
</feature>
<dbReference type="Gene3D" id="3.40.50.1980">
    <property type="entry name" value="Nitrogenase molybdenum iron protein domain"/>
    <property type="match status" value="2"/>
</dbReference>
<comment type="subcellular location">
    <subcellularLocation>
        <location evidence="1">Cell envelope</location>
    </subcellularLocation>
</comment>
<keyword evidence="3" id="KW-0813">Transport</keyword>